<evidence type="ECO:0000313" key="1">
    <source>
        <dbReference type="EMBL" id="KAL2720441.1"/>
    </source>
</evidence>
<protein>
    <submittedName>
        <fullName evidence="1">Uncharacterized protein</fullName>
    </submittedName>
</protein>
<accession>A0ABD2AJ69</accession>
<reference evidence="1 2" key="1">
    <citation type="journal article" date="2024" name="Ann. Entomol. Soc. Am.">
        <title>Genomic analyses of the southern and eastern yellowjacket wasps (Hymenoptera: Vespidae) reveal evolutionary signatures of social life.</title>
        <authorList>
            <person name="Catto M.A."/>
            <person name="Caine P.B."/>
            <person name="Orr S.E."/>
            <person name="Hunt B.G."/>
            <person name="Goodisman M.A.D."/>
        </authorList>
    </citation>
    <scope>NUCLEOTIDE SEQUENCE [LARGE SCALE GENOMIC DNA]</scope>
    <source>
        <strain evidence="1">233</strain>
        <tissue evidence="1">Head and thorax</tissue>
    </source>
</reference>
<keyword evidence="2" id="KW-1185">Reference proteome</keyword>
<dbReference type="PANTHER" id="PTHR47148">
    <property type="entry name" value="CYTOCHROME C OXIDASE ASSEMBLY FACTOR 1 HOMOLOG"/>
    <property type="match status" value="1"/>
</dbReference>
<dbReference type="PANTHER" id="PTHR47148:SF1">
    <property type="entry name" value="CYTOCHROME C OXIDASE ASSEMBLY FACTOR 1 HOMOLOG"/>
    <property type="match status" value="1"/>
</dbReference>
<dbReference type="Proteomes" id="UP001607302">
    <property type="component" value="Unassembled WGS sequence"/>
</dbReference>
<comment type="caution">
    <text evidence="1">The sequence shown here is derived from an EMBL/GenBank/DDBJ whole genome shotgun (WGS) entry which is preliminary data.</text>
</comment>
<name>A0ABD2AJ69_VESSQ</name>
<organism evidence="1 2">
    <name type="scientific">Vespula squamosa</name>
    <name type="common">Southern yellow jacket</name>
    <name type="synonym">Wasp</name>
    <dbReference type="NCBI Taxonomy" id="30214"/>
    <lineage>
        <taxon>Eukaryota</taxon>
        <taxon>Metazoa</taxon>
        <taxon>Ecdysozoa</taxon>
        <taxon>Arthropoda</taxon>
        <taxon>Hexapoda</taxon>
        <taxon>Insecta</taxon>
        <taxon>Pterygota</taxon>
        <taxon>Neoptera</taxon>
        <taxon>Endopterygota</taxon>
        <taxon>Hymenoptera</taxon>
        <taxon>Apocrita</taxon>
        <taxon>Aculeata</taxon>
        <taxon>Vespoidea</taxon>
        <taxon>Vespidae</taxon>
        <taxon>Vespinae</taxon>
        <taxon>Vespula</taxon>
    </lineage>
</organism>
<dbReference type="InterPro" id="IPR014807">
    <property type="entry name" value="Coa1"/>
</dbReference>
<proteinExistence type="predicted"/>
<dbReference type="AlphaFoldDB" id="A0ABD2AJ69"/>
<evidence type="ECO:0000313" key="2">
    <source>
        <dbReference type="Proteomes" id="UP001607302"/>
    </source>
</evidence>
<sequence length="167" mass="18614">MFCVHLHLGESTTEWCPFNGGSISYEMISLQTLTKIAGITGFIVAGTGYAFRLNIQNNFRETQLYKDGMQHLYNHPKALDLLGIPIEEKRVDISDSEKNGTKENITWFTVPIKGSQNCGELRIEATIANNAEKKLTANIYKVELTIKEIPGKVFVIKDDSASMANIS</sequence>
<dbReference type="EMBL" id="JAUDFV010000147">
    <property type="protein sequence ID" value="KAL2720441.1"/>
    <property type="molecule type" value="Genomic_DNA"/>
</dbReference>
<gene>
    <name evidence="1" type="ORF">V1478_010707</name>
</gene>
<dbReference type="Pfam" id="PF08695">
    <property type="entry name" value="Coa1"/>
    <property type="match status" value="1"/>
</dbReference>